<dbReference type="Proteomes" id="UP001283361">
    <property type="component" value="Unassembled WGS sequence"/>
</dbReference>
<reference evidence="1" key="1">
    <citation type="journal article" date="2023" name="G3 (Bethesda)">
        <title>A reference genome for the long-term kleptoplast-retaining sea slug Elysia crispata morphotype clarki.</title>
        <authorList>
            <person name="Eastman K.E."/>
            <person name="Pendleton A.L."/>
            <person name="Shaikh M.A."/>
            <person name="Suttiyut T."/>
            <person name="Ogas R."/>
            <person name="Tomko P."/>
            <person name="Gavelis G."/>
            <person name="Widhalm J.R."/>
            <person name="Wisecaver J.H."/>
        </authorList>
    </citation>
    <scope>NUCLEOTIDE SEQUENCE</scope>
    <source>
        <strain evidence="1">ECLA1</strain>
    </source>
</reference>
<sequence length="55" mass="6550">EQERLKEADKRRADELEMTRLELSAAETKVYDLVQTRQLELLTYTFKENSDKMDA</sequence>
<keyword evidence="2" id="KW-1185">Reference proteome</keyword>
<organism evidence="1 2">
    <name type="scientific">Elysia crispata</name>
    <name type="common">lettuce slug</name>
    <dbReference type="NCBI Taxonomy" id="231223"/>
    <lineage>
        <taxon>Eukaryota</taxon>
        <taxon>Metazoa</taxon>
        <taxon>Spiralia</taxon>
        <taxon>Lophotrochozoa</taxon>
        <taxon>Mollusca</taxon>
        <taxon>Gastropoda</taxon>
        <taxon>Heterobranchia</taxon>
        <taxon>Euthyneura</taxon>
        <taxon>Panpulmonata</taxon>
        <taxon>Sacoglossa</taxon>
        <taxon>Placobranchoidea</taxon>
        <taxon>Plakobranchidae</taxon>
        <taxon>Elysia</taxon>
    </lineage>
</organism>
<evidence type="ECO:0000313" key="2">
    <source>
        <dbReference type="Proteomes" id="UP001283361"/>
    </source>
</evidence>
<protein>
    <submittedName>
        <fullName evidence="1">Uncharacterized protein</fullName>
    </submittedName>
</protein>
<comment type="caution">
    <text evidence="1">The sequence shown here is derived from an EMBL/GenBank/DDBJ whole genome shotgun (WGS) entry which is preliminary data.</text>
</comment>
<dbReference type="AlphaFoldDB" id="A0AAE1ALY9"/>
<name>A0AAE1ALY9_9GAST</name>
<proteinExistence type="predicted"/>
<evidence type="ECO:0000313" key="1">
    <source>
        <dbReference type="EMBL" id="KAK3789611.1"/>
    </source>
</evidence>
<accession>A0AAE1ALY9</accession>
<gene>
    <name evidence="1" type="ORF">RRG08_065677</name>
</gene>
<feature type="non-terminal residue" evidence="1">
    <location>
        <position position="1"/>
    </location>
</feature>
<dbReference type="EMBL" id="JAWDGP010001648">
    <property type="protein sequence ID" value="KAK3789611.1"/>
    <property type="molecule type" value="Genomic_DNA"/>
</dbReference>